<evidence type="ECO:0000256" key="1">
    <source>
        <dbReference type="ARBA" id="ARBA00004571"/>
    </source>
</evidence>
<keyword evidence="3 11" id="KW-1134">Transmembrane beta strand</keyword>
<keyword evidence="4" id="KW-0410">Iron transport</keyword>
<keyword evidence="9 11" id="KW-0472">Membrane</keyword>
<evidence type="ECO:0000256" key="5">
    <source>
        <dbReference type="ARBA" id="ARBA00022692"/>
    </source>
</evidence>
<evidence type="ECO:0000259" key="16">
    <source>
        <dbReference type="SMART" id="SM00965"/>
    </source>
</evidence>
<dbReference type="PROSITE" id="PS52016">
    <property type="entry name" value="TONB_DEPENDENT_REC_3"/>
    <property type="match status" value="1"/>
</dbReference>
<evidence type="ECO:0000256" key="15">
    <source>
        <dbReference type="SAM" id="SignalP"/>
    </source>
</evidence>
<dbReference type="PROSITE" id="PS01156">
    <property type="entry name" value="TONB_DEPENDENT_REC_2"/>
    <property type="match status" value="1"/>
</dbReference>
<dbReference type="Pfam" id="PF07715">
    <property type="entry name" value="Plug"/>
    <property type="match status" value="1"/>
</dbReference>
<proteinExistence type="inferred from homology"/>
<evidence type="ECO:0000256" key="13">
    <source>
        <dbReference type="RuleBase" id="RU003357"/>
    </source>
</evidence>
<dbReference type="InterPro" id="IPR010917">
    <property type="entry name" value="TonB_rcpt_CS"/>
</dbReference>
<dbReference type="Pfam" id="PF07660">
    <property type="entry name" value="STN"/>
    <property type="match status" value="1"/>
</dbReference>
<comment type="subcellular location">
    <subcellularLocation>
        <location evidence="1 11">Cell outer membrane</location>
        <topology evidence="1 11">Multi-pass membrane protein</topology>
    </subcellularLocation>
</comment>
<keyword evidence="4" id="KW-0406">Ion transport</keyword>
<dbReference type="InterPro" id="IPR011662">
    <property type="entry name" value="Secretin/TonB_short_N"/>
</dbReference>
<dbReference type="InterPro" id="IPR000531">
    <property type="entry name" value="Beta-barrel_TonB"/>
</dbReference>
<dbReference type="InterPro" id="IPR037066">
    <property type="entry name" value="Plug_dom_sf"/>
</dbReference>
<evidence type="ECO:0000256" key="11">
    <source>
        <dbReference type="PROSITE-ProRule" id="PRU01360"/>
    </source>
</evidence>
<feature type="signal peptide" evidence="15">
    <location>
        <begin position="1"/>
        <end position="29"/>
    </location>
</feature>
<dbReference type="InterPro" id="IPR039426">
    <property type="entry name" value="TonB-dep_rcpt-like"/>
</dbReference>
<dbReference type="Proteomes" id="UP000035017">
    <property type="component" value="Unassembled WGS sequence"/>
</dbReference>
<keyword evidence="7" id="KW-0408">Iron</keyword>
<comment type="similarity">
    <text evidence="11 13">Belongs to the TonB-dependent receptor family.</text>
</comment>
<dbReference type="AlphaFoldDB" id="A0A0D0JVC9"/>
<name>A0A0D0JVC9_AGRTU</name>
<evidence type="ECO:0000256" key="3">
    <source>
        <dbReference type="ARBA" id="ARBA00022452"/>
    </source>
</evidence>
<dbReference type="Gene3D" id="3.55.50.30">
    <property type="match status" value="1"/>
</dbReference>
<gene>
    <name evidence="17" type="ORF">RU07_18760</name>
</gene>
<reference evidence="17 18" key="1">
    <citation type="submission" date="2014-12" db="EMBL/GenBank/DDBJ databases">
        <title>16Stimator: statistical estimation of ribosomal gene copy numbers from draft genome assemblies.</title>
        <authorList>
            <person name="Perisin M.A."/>
            <person name="Vetter M."/>
            <person name="Gilbert J.A."/>
            <person name="Bergelson J."/>
        </authorList>
    </citation>
    <scope>NUCLEOTIDE SEQUENCE [LARGE SCALE GENOMIC DNA]</scope>
    <source>
        <strain evidence="17 18">MEJ076</strain>
    </source>
</reference>
<dbReference type="Gene3D" id="2.170.130.10">
    <property type="entry name" value="TonB-dependent receptor, plug domain"/>
    <property type="match status" value="1"/>
</dbReference>
<feature type="domain" description="Secretin/TonB short N-terminal" evidence="16">
    <location>
        <begin position="59"/>
        <end position="110"/>
    </location>
</feature>
<dbReference type="Pfam" id="PF00593">
    <property type="entry name" value="TonB_dep_Rec_b-barrel"/>
    <property type="match status" value="2"/>
</dbReference>
<keyword evidence="2 11" id="KW-0813">Transport</keyword>
<sequence length="1013" mass="111567">MTKSIAMRSLLAASFYTGLSFCSTLNATAQVQPGESSTVTIPAGKLSTALNIFAARFGVQIGVDTSLVRDLNTAGLSGNFTPAEGLSRLLQGTNLEYRFVSKDMVTISAMSPTSSQADGTTVLETIIVAGRGFGRFNGEKSDSYDQAQSEYFVDEETISRMTGSSPSDILKGIPGVYTGEARTGGGIDPNIRGLQGQKRVKMTVDGAENSIDVYRGYAGRQDRNYIDPDFISSVSVSKGPAPSLDAIGGTIAMSTIRPEDILIDGQEIGVRIRGSVASNSASMPGSFQAPQNTDRNSIFEPQTGNGSAAFAVTQDNFDVVAAYAKRDNGNYFAGSKGRDKYRVFRNGQEQLSVASLYPESGEVFNSSNETESALLKLTLRPFDDQTLDLGYRYFDARAGEIMSSNILRNSTGYIPQWDPSTVNSDSLTARYKWNPEDNDLIDLTANFAYSHLEYDGYLTLGSQTPSDKPACNDDPFSERCYKRFYGASRIIETTSFDISNTSKIDTEIGQFKANYGTSLRFEKLFPPEDAPSEANGRQISGGFHQQADRQQFDTFGTATWEPNDRLTLSLGGRFTKFKTYDHNRGLGSETYSVNRKQINLSKNVMQYELLEDENFELVPDGNGWYKYDYSKPTGFWAVPRGTAYWYTDADGNYTDATDPRKTPDGKAYPSGGFQEDVTPMVPVSTIDYDDNFTTFTQDKLVTERTRTVYYDNLRRRDAGFAPSINGSYEVFEGWKLHAAYTNGIRMPSITESSVGGASASAPANLLPEQARNLELGVSTRMENIVNGGDSLMARLSYFDNKTKDYITRHDAYNEASYTDQARRKLAREKSFSFYNVDSFSVKGLELQVAYDNGTFFTDMSANYNLSTKTCAPDVAQLMVTMSQGQLGSVPNCVDGGFSGAYTNAQNPPQYTLSGTFGARFMDDTLEIATRITHTSAPTKKLDQLWNRFGGVATQLTYQPVTLFDISTNYKINEHATAGFTVENVFDRYYLDPLALSMMPGPGRTFKASLTMRF</sequence>
<dbReference type="InterPro" id="IPR036942">
    <property type="entry name" value="Beta-barrel_TonB_sf"/>
</dbReference>
<accession>A0A0D0JVC9</accession>
<evidence type="ECO:0000313" key="18">
    <source>
        <dbReference type="Proteomes" id="UP000035017"/>
    </source>
</evidence>
<evidence type="ECO:0000256" key="4">
    <source>
        <dbReference type="ARBA" id="ARBA00022496"/>
    </source>
</evidence>
<feature type="short sequence motif" description="TonB C-terminal box" evidence="12">
    <location>
        <begin position="996"/>
        <end position="1013"/>
    </location>
</feature>
<evidence type="ECO:0000256" key="9">
    <source>
        <dbReference type="ARBA" id="ARBA00023136"/>
    </source>
</evidence>
<evidence type="ECO:0000256" key="10">
    <source>
        <dbReference type="ARBA" id="ARBA00023237"/>
    </source>
</evidence>
<evidence type="ECO:0000256" key="14">
    <source>
        <dbReference type="SAM" id="MobiDB-lite"/>
    </source>
</evidence>
<dbReference type="SUPFAM" id="SSF56935">
    <property type="entry name" value="Porins"/>
    <property type="match status" value="1"/>
</dbReference>
<organism evidence="17 18">
    <name type="scientific">Agrobacterium tumefaciens</name>
    <dbReference type="NCBI Taxonomy" id="358"/>
    <lineage>
        <taxon>Bacteria</taxon>
        <taxon>Pseudomonadati</taxon>
        <taxon>Pseudomonadota</taxon>
        <taxon>Alphaproteobacteria</taxon>
        <taxon>Hyphomicrobiales</taxon>
        <taxon>Rhizobiaceae</taxon>
        <taxon>Rhizobium/Agrobacterium group</taxon>
        <taxon>Agrobacterium</taxon>
        <taxon>Agrobacterium tumefaciens complex</taxon>
    </lineage>
</organism>
<dbReference type="InterPro" id="IPR012910">
    <property type="entry name" value="Plug_dom"/>
</dbReference>
<keyword evidence="5 11" id="KW-0812">Transmembrane</keyword>
<feature type="region of interest" description="Disordered" evidence="14">
    <location>
        <begin position="655"/>
        <end position="674"/>
    </location>
</feature>
<dbReference type="Gene3D" id="2.40.170.20">
    <property type="entry name" value="TonB-dependent receptor, beta-barrel domain"/>
    <property type="match status" value="1"/>
</dbReference>
<dbReference type="PANTHER" id="PTHR30442:SF0">
    <property type="entry name" value="FE(3+) DICITRATE TRANSPORT PROTEIN FECA"/>
    <property type="match status" value="1"/>
</dbReference>
<evidence type="ECO:0000256" key="7">
    <source>
        <dbReference type="ARBA" id="ARBA00023004"/>
    </source>
</evidence>
<evidence type="ECO:0000313" key="17">
    <source>
        <dbReference type="EMBL" id="KIP99513.1"/>
    </source>
</evidence>
<evidence type="ECO:0000256" key="8">
    <source>
        <dbReference type="ARBA" id="ARBA00023077"/>
    </source>
</evidence>
<evidence type="ECO:0000256" key="2">
    <source>
        <dbReference type="ARBA" id="ARBA00022448"/>
    </source>
</evidence>
<dbReference type="PANTHER" id="PTHR30442">
    <property type="entry name" value="IRON III DICITRATE TRANSPORT PROTEIN FECA"/>
    <property type="match status" value="1"/>
</dbReference>
<dbReference type="EMBL" id="JXQV01000027">
    <property type="protein sequence ID" value="KIP99513.1"/>
    <property type="molecule type" value="Genomic_DNA"/>
</dbReference>
<evidence type="ECO:0000256" key="12">
    <source>
        <dbReference type="PROSITE-ProRule" id="PRU10144"/>
    </source>
</evidence>
<keyword evidence="8 13" id="KW-0798">TonB box</keyword>
<dbReference type="OrthoDB" id="9796221at2"/>
<dbReference type="SMART" id="SM00965">
    <property type="entry name" value="STN"/>
    <property type="match status" value="1"/>
</dbReference>
<comment type="caution">
    <text evidence="17">The sequence shown here is derived from an EMBL/GenBank/DDBJ whole genome shotgun (WGS) entry which is preliminary data.</text>
</comment>
<dbReference type="GO" id="GO:0033214">
    <property type="term" value="P:siderophore-iron import into cell"/>
    <property type="evidence" value="ECO:0007669"/>
    <property type="project" value="TreeGrafter"/>
</dbReference>
<evidence type="ECO:0000256" key="6">
    <source>
        <dbReference type="ARBA" id="ARBA00022729"/>
    </source>
</evidence>
<feature type="chain" id="PRO_5002231354" description="Secretin/TonB short N-terminal domain-containing protein" evidence="15">
    <location>
        <begin position="30"/>
        <end position="1013"/>
    </location>
</feature>
<keyword evidence="10 11" id="KW-0998">Cell outer membrane</keyword>
<protein>
    <recommendedName>
        <fullName evidence="16">Secretin/TonB short N-terminal domain-containing protein</fullName>
    </recommendedName>
</protein>
<dbReference type="GO" id="GO:0009279">
    <property type="term" value="C:cell outer membrane"/>
    <property type="evidence" value="ECO:0007669"/>
    <property type="project" value="UniProtKB-SubCell"/>
</dbReference>
<keyword evidence="6 15" id="KW-0732">Signal</keyword>